<feature type="domain" description="Histidine kinase" evidence="5">
    <location>
        <begin position="560"/>
        <end position="753"/>
    </location>
</feature>
<reference evidence="6 7" key="1">
    <citation type="submission" date="2018-05" db="EMBL/GenBank/DDBJ databases">
        <title>Genomic Encyclopedia of Archaeal and Bacterial Type Strains, Phase II (KMG-II): from individual species to whole genera.</title>
        <authorList>
            <person name="Goeker M."/>
        </authorList>
    </citation>
    <scope>NUCLEOTIDE SEQUENCE [LARGE SCALE GENOMIC DNA]</scope>
    <source>
        <strain evidence="6 7">DSM 19975</strain>
    </source>
</reference>
<feature type="chain" id="PRO_5016336319" evidence="4">
    <location>
        <begin position="32"/>
        <end position="762"/>
    </location>
</feature>
<dbReference type="InterPro" id="IPR011495">
    <property type="entry name" value="Sig_transdc_His_kin_sub2_dim/P"/>
</dbReference>
<dbReference type="AlphaFoldDB" id="A0A316HHJ6"/>
<keyword evidence="3" id="KW-0472">Membrane</keyword>
<dbReference type="GO" id="GO:0016301">
    <property type="term" value="F:kinase activity"/>
    <property type="evidence" value="ECO:0007669"/>
    <property type="project" value="UniProtKB-KW"/>
</dbReference>
<dbReference type="Gene3D" id="3.30.565.10">
    <property type="entry name" value="Histidine kinase-like ATPase, C-terminal domain"/>
    <property type="match status" value="1"/>
</dbReference>
<keyword evidence="7" id="KW-1185">Reference proteome</keyword>
<keyword evidence="1" id="KW-0802">TPR repeat</keyword>
<evidence type="ECO:0000256" key="1">
    <source>
        <dbReference type="PROSITE-ProRule" id="PRU00339"/>
    </source>
</evidence>
<gene>
    <name evidence="6" type="ORF">LX99_00297</name>
</gene>
<dbReference type="SMART" id="SM00028">
    <property type="entry name" value="TPR"/>
    <property type="match status" value="4"/>
</dbReference>
<keyword evidence="6" id="KW-0418">Kinase</keyword>
<dbReference type="EMBL" id="QGHA01000001">
    <property type="protein sequence ID" value="PWK79837.1"/>
    <property type="molecule type" value="Genomic_DNA"/>
</dbReference>
<dbReference type="InterPro" id="IPR036890">
    <property type="entry name" value="HATPase_C_sf"/>
</dbReference>
<dbReference type="Proteomes" id="UP000245678">
    <property type="component" value="Unassembled WGS sequence"/>
</dbReference>
<dbReference type="InterPro" id="IPR011990">
    <property type="entry name" value="TPR-like_helical_dom_sf"/>
</dbReference>
<keyword evidence="2" id="KW-0175">Coiled coil</keyword>
<dbReference type="PROSITE" id="PS50109">
    <property type="entry name" value="HIS_KIN"/>
    <property type="match status" value="1"/>
</dbReference>
<dbReference type="Pfam" id="PF13374">
    <property type="entry name" value="TPR_10"/>
    <property type="match status" value="1"/>
</dbReference>
<dbReference type="SUPFAM" id="SSF48452">
    <property type="entry name" value="TPR-like"/>
    <property type="match status" value="2"/>
</dbReference>
<feature type="transmembrane region" description="Helical" evidence="3">
    <location>
        <begin position="500"/>
        <end position="521"/>
    </location>
</feature>
<proteinExistence type="predicted"/>
<feature type="coiled-coil region" evidence="2">
    <location>
        <begin position="533"/>
        <end position="560"/>
    </location>
</feature>
<dbReference type="PROSITE" id="PS50005">
    <property type="entry name" value="TPR"/>
    <property type="match status" value="1"/>
</dbReference>
<dbReference type="InterPro" id="IPR003594">
    <property type="entry name" value="HATPase_dom"/>
</dbReference>
<dbReference type="InterPro" id="IPR019734">
    <property type="entry name" value="TPR_rpt"/>
</dbReference>
<evidence type="ECO:0000313" key="7">
    <source>
        <dbReference type="Proteomes" id="UP000245678"/>
    </source>
</evidence>
<keyword evidence="3" id="KW-1133">Transmembrane helix</keyword>
<evidence type="ECO:0000256" key="2">
    <source>
        <dbReference type="SAM" id="Coils"/>
    </source>
</evidence>
<dbReference type="PANTHER" id="PTHR43065:SF23">
    <property type="entry name" value="SENSOR HISTIDINE KINASE PDTAS"/>
    <property type="match status" value="1"/>
</dbReference>
<keyword evidence="6" id="KW-0808">Transferase</keyword>
<name>A0A316HHJ6_9SPHI</name>
<dbReference type="SMART" id="SM00387">
    <property type="entry name" value="HATPase_c"/>
    <property type="match status" value="1"/>
</dbReference>
<sequence length="762" mass="86481">MVFFLTAIDRNLYMRRVKIFLLAAMMLTATAVCSQPAKLKNILEGLKGSGQDTTRVNLLIGLGKFYLNKPGEFKSDLDSALLLSGQARQLSQKLNYNAGVGKSLILESQVFSETGNKSKAMATAQNALQFAQGHHLLKETADAYLSIANFYGIENSDLAERIRYTEKAIPLYQQGGFKMEQAGALKSLGDYYHLQADNPKALKLLEESLALYKAVGFKELQGVYDLLGYLYARTGNDVLSLKYGLMAVKTAEQVRDTSMQLCTIYNRLAITYNGLKRYDQAYAYYQKALNVALRYQQTDAVQQIKFNQIILMMGIKRPEQSLATLTEVVQKYPPGDNTRLRITALSLFAKIYMDMKQLPKAKRFVDSLLFYYPDFGKEFGYAPFVNEPIIKYYFLTKAFNKAYPYLKTNDSLARLRHNLTTIATNELNWAKIDSASGKPVSALQHYQEYKSKSDSIKDLDLKKQLSILQFQFDVDNKDRDILLLRQKGQLQQNRLRNETILRNVVIGGLIVVMMFAGLLYSRYNEKNKSNKLLTSKQTQINRQNDELIRLLQEKEWLLKEIHHRVKNNLQIVISLLNTQSAYLDNQDALEAIKNSQHRMQTMSLIHQKLYQSENLSTIDMAVYIRELVEYLSDSFGRNKNVVMEIKVAPLKLDVAQAVPLGLILNEAISNAIKYAFPGEQRGRIDICLEPVADGKYLLCVADNGPGLPENFDPYNTSSLGMSLMLGLSQQLDGDFMLKNNNGLRVCVTFKAMKFNNLENELA</sequence>
<accession>A0A316HHJ6</accession>
<protein>
    <submittedName>
        <fullName evidence="6">Two-component sensor histidine kinase</fullName>
    </submittedName>
</protein>
<evidence type="ECO:0000256" key="4">
    <source>
        <dbReference type="SAM" id="SignalP"/>
    </source>
</evidence>
<keyword evidence="3" id="KW-0812">Transmembrane</keyword>
<evidence type="ECO:0000259" key="5">
    <source>
        <dbReference type="PROSITE" id="PS50109"/>
    </source>
</evidence>
<keyword evidence="4" id="KW-0732">Signal</keyword>
<feature type="signal peptide" evidence="4">
    <location>
        <begin position="1"/>
        <end position="31"/>
    </location>
</feature>
<evidence type="ECO:0000313" key="6">
    <source>
        <dbReference type="EMBL" id="PWK79837.1"/>
    </source>
</evidence>
<dbReference type="InterPro" id="IPR005467">
    <property type="entry name" value="His_kinase_dom"/>
</dbReference>
<evidence type="ECO:0000256" key="3">
    <source>
        <dbReference type="SAM" id="Phobius"/>
    </source>
</evidence>
<organism evidence="6 7">
    <name type="scientific">Mucilaginibacter oryzae</name>
    <dbReference type="NCBI Taxonomy" id="468058"/>
    <lineage>
        <taxon>Bacteria</taxon>
        <taxon>Pseudomonadati</taxon>
        <taxon>Bacteroidota</taxon>
        <taxon>Sphingobacteriia</taxon>
        <taxon>Sphingobacteriales</taxon>
        <taxon>Sphingobacteriaceae</taxon>
        <taxon>Mucilaginibacter</taxon>
    </lineage>
</organism>
<feature type="repeat" description="TPR" evidence="1">
    <location>
        <begin position="262"/>
        <end position="295"/>
    </location>
</feature>
<comment type="caution">
    <text evidence="6">The sequence shown here is derived from an EMBL/GenBank/DDBJ whole genome shotgun (WGS) entry which is preliminary data.</text>
</comment>
<dbReference type="Pfam" id="PF02518">
    <property type="entry name" value="HATPase_c"/>
    <property type="match status" value="1"/>
</dbReference>
<dbReference type="Pfam" id="PF07568">
    <property type="entry name" value="HisKA_2"/>
    <property type="match status" value="1"/>
</dbReference>
<dbReference type="PANTHER" id="PTHR43065">
    <property type="entry name" value="SENSOR HISTIDINE KINASE"/>
    <property type="match status" value="1"/>
</dbReference>
<dbReference type="Gene3D" id="3.30.450.20">
    <property type="entry name" value="PAS domain"/>
    <property type="match status" value="1"/>
</dbReference>
<dbReference type="SUPFAM" id="SSF55874">
    <property type="entry name" value="ATPase domain of HSP90 chaperone/DNA topoisomerase II/histidine kinase"/>
    <property type="match status" value="1"/>
</dbReference>
<dbReference type="Gene3D" id="1.25.40.10">
    <property type="entry name" value="Tetratricopeptide repeat domain"/>
    <property type="match status" value="2"/>
</dbReference>